<dbReference type="InterPro" id="IPR004088">
    <property type="entry name" value="KH_dom_type_1"/>
</dbReference>
<dbReference type="PROSITE" id="PS50084">
    <property type="entry name" value="KH_TYPE_1"/>
    <property type="match status" value="1"/>
</dbReference>
<evidence type="ECO:0000313" key="4">
    <source>
        <dbReference type="Proteomes" id="UP001054252"/>
    </source>
</evidence>
<dbReference type="Proteomes" id="UP001054252">
    <property type="component" value="Unassembled WGS sequence"/>
</dbReference>
<evidence type="ECO:0000259" key="2">
    <source>
        <dbReference type="SMART" id="SM00322"/>
    </source>
</evidence>
<feature type="domain" description="K Homology" evidence="2">
    <location>
        <begin position="11"/>
        <end position="81"/>
    </location>
</feature>
<reference evidence="3 4" key="1">
    <citation type="journal article" date="2021" name="Commun. Biol.">
        <title>The genome of Shorea leprosula (Dipterocarpaceae) highlights the ecological relevance of drought in aseasonal tropical rainforests.</title>
        <authorList>
            <person name="Ng K.K.S."/>
            <person name="Kobayashi M.J."/>
            <person name="Fawcett J.A."/>
            <person name="Hatakeyama M."/>
            <person name="Paape T."/>
            <person name="Ng C.H."/>
            <person name="Ang C.C."/>
            <person name="Tnah L.H."/>
            <person name="Lee C.T."/>
            <person name="Nishiyama T."/>
            <person name="Sese J."/>
            <person name="O'Brien M.J."/>
            <person name="Copetti D."/>
            <person name="Mohd Noor M.I."/>
            <person name="Ong R.C."/>
            <person name="Putra M."/>
            <person name="Sireger I.Z."/>
            <person name="Indrioko S."/>
            <person name="Kosugi Y."/>
            <person name="Izuno A."/>
            <person name="Isagi Y."/>
            <person name="Lee S.L."/>
            <person name="Shimizu K.K."/>
        </authorList>
    </citation>
    <scope>NUCLEOTIDE SEQUENCE [LARGE SCALE GENOMIC DNA]</scope>
    <source>
        <strain evidence="3">214</strain>
    </source>
</reference>
<gene>
    <name evidence="3" type="ORF">SLEP1_g30167</name>
</gene>
<name>A0AAV5K5I6_9ROSI</name>
<organism evidence="3 4">
    <name type="scientific">Rubroshorea leprosula</name>
    <dbReference type="NCBI Taxonomy" id="152421"/>
    <lineage>
        <taxon>Eukaryota</taxon>
        <taxon>Viridiplantae</taxon>
        <taxon>Streptophyta</taxon>
        <taxon>Embryophyta</taxon>
        <taxon>Tracheophyta</taxon>
        <taxon>Spermatophyta</taxon>
        <taxon>Magnoliopsida</taxon>
        <taxon>eudicotyledons</taxon>
        <taxon>Gunneridae</taxon>
        <taxon>Pentapetalae</taxon>
        <taxon>rosids</taxon>
        <taxon>malvids</taxon>
        <taxon>Malvales</taxon>
        <taxon>Dipterocarpaceae</taxon>
        <taxon>Rubroshorea</taxon>
    </lineage>
</organism>
<dbReference type="SMART" id="SM00322">
    <property type="entry name" value="KH"/>
    <property type="match status" value="1"/>
</dbReference>
<protein>
    <recommendedName>
        <fullName evidence="2">K Homology domain-containing protein</fullName>
    </recommendedName>
</protein>
<dbReference type="SUPFAM" id="SSF54791">
    <property type="entry name" value="Eukaryotic type KH-domain (KH-domain type I)"/>
    <property type="match status" value="1"/>
</dbReference>
<dbReference type="GO" id="GO:0003723">
    <property type="term" value="F:RNA binding"/>
    <property type="evidence" value="ECO:0007669"/>
    <property type="project" value="UniProtKB-UniRule"/>
</dbReference>
<keyword evidence="4" id="KW-1185">Reference proteome</keyword>
<dbReference type="InterPro" id="IPR004087">
    <property type="entry name" value="KH_dom"/>
</dbReference>
<sequence>MYRGSQPAIITSTTVEVVVPRSLVPIIHGEDGACLKQIRQFSDAKITITEPKPGSAETVIIISGTPEQTHAAQSLIQAFVMSERESA</sequence>
<dbReference type="EMBL" id="BPVZ01000054">
    <property type="protein sequence ID" value="GKV19981.1"/>
    <property type="molecule type" value="Genomic_DNA"/>
</dbReference>
<evidence type="ECO:0000313" key="3">
    <source>
        <dbReference type="EMBL" id="GKV19981.1"/>
    </source>
</evidence>
<evidence type="ECO:0000256" key="1">
    <source>
        <dbReference type="PROSITE-ProRule" id="PRU00117"/>
    </source>
</evidence>
<keyword evidence="1" id="KW-0694">RNA-binding</keyword>
<dbReference type="InterPro" id="IPR036612">
    <property type="entry name" value="KH_dom_type_1_sf"/>
</dbReference>
<comment type="caution">
    <text evidence="3">The sequence shown here is derived from an EMBL/GenBank/DDBJ whole genome shotgun (WGS) entry which is preliminary data.</text>
</comment>
<dbReference type="Pfam" id="PF00013">
    <property type="entry name" value="KH_1"/>
    <property type="match status" value="1"/>
</dbReference>
<accession>A0AAV5K5I6</accession>
<dbReference type="Gene3D" id="3.30.1370.10">
    <property type="entry name" value="K Homology domain, type 1"/>
    <property type="match status" value="1"/>
</dbReference>
<proteinExistence type="predicted"/>
<dbReference type="AlphaFoldDB" id="A0AAV5K5I6"/>